<dbReference type="GeneID" id="113158936"/>
<keyword evidence="2" id="KW-0812">Transmembrane</keyword>
<keyword evidence="2" id="KW-1133">Transmembrane helix</keyword>
<reference evidence="3" key="3">
    <citation type="submission" date="2025-09" db="UniProtKB">
        <authorList>
            <consortium name="Ensembl"/>
        </authorList>
    </citation>
    <scope>IDENTIFICATION</scope>
</reference>
<dbReference type="GeneTree" id="ENSGT00390000006888"/>
<evidence type="ECO:0000256" key="2">
    <source>
        <dbReference type="SAM" id="Phobius"/>
    </source>
</evidence>
<dbReference type="RefSeq" id="XP_026211107.1">
    <property type="nucleotide sequence ID" value="XM_026355322.1"/>
</dbReference>
<dbReference type="Pfam" id="PF16054">
    <property type="entry name" value="TMEM72"/>
    <property type="match status" value="1"/>
</dbReference>
<reference evidence="3" key="1">
    <citation type="submission" date="2021-04" db="EMBL/GenBank/DDBJ databases">
        <authorList>
            <consortium name="Wellcome Sanger Institute Data Sharing"/>
        </authorList>
    </citation>
    <scope>NUCLEOTIDE SEQUENCE [LARGE SCALE GENOMIC DNA]</scope>
</reference>
<dbReference type="Proteomes" id="UP000265040">
    <property type="component" value="Chromosome 15"/>
</dbReference>
<dbReference type="OMA" id="IVVECAC"/>
<proteinExistence type="predicted"/>
<dbReference type="AlphaFoldDB" id="A0A3Q1JHD9"/>
<name>A0A3Q1JHD9_ANATE</name>
<organism evidence="3 4">
    <name type="scientific">Anabas testudineus</name>
    <name type="common">Climbing perch</name>
    <name type="synonym">Anthias testudineus</name>
    <dbReference type="NCBI Taxonomy" id="64144"/>
    <lineage>
        <taxon>Eukaryota</taxon>
        <taxon>Metazoa</taxon>
        <taxon>Chordata</taxon>
        <taxon>Craniata</taxon>
        <taxon>Vertebrata</taxon>
        <taxon>Euteleostomi</taxon>
        <taxon>Actinopterygii</taxon>
        <taxon>Neopterygii</taxon>
        <taxon>Teleostei</taxon>
        <taxon>Neoteleostei</taxon>
        <taxon>Acanthomorphata</taxon>
        <taxon>Anabantaria</taxon>
        <taxon>Anabantiformes</taxon>
        <taxon>Anabantoidei</taxon>
        <taxon>Anabantidae</taxon>
        <taxon>Anabas</taxon>
    </lineage>
</organism>
<accession>A0A3Q1JHD9</accession>
<dbReference type="RefSeq" id="XP_026211108.1">
    <property type="nucleotide sequence ID" value="XM_026355323.1"/>
</dbReference>
<dbReference type="STRING" id="64144.ENSATEP00000032420"/>
<evidence type="ECO:0000313" key="4">
    <source>
        <dbReference type="Proteomes" id="UP000265040"/>
    </source>
</evidence>
<gene>
    <name evidence="3" type="primary">TMEM72</name>
</gene>
<reference evidence="3" key="2">
    <citation type="submission" date="2025-08" db="UniProtKB">
        <authorList>
            <consortium name="Ensembl"/>
        </authorList>
    </citation>
    <scope>IDENTIFICATION</scope>
</reference>
<feature type="transmembrane region" description="Helical" evidence="2">
    <location>
        <begin position="44"/>
        <end position="67"/>
    </location>
</feature>
<sequence>MGNSGSIWWIVVECACRILGVSTATVLCAVGVETLQEGDFNSLAIYLLVSSVCIMMLELAYFLDALLIMCLPCPPDWQLFVLWGKMAGIGGFHKFLYYSIMSVVCFLHPVLVWHAVIPGTMLLVTALFNFILSKKAKTKSPKKPQENYSDKGLTTVCVAERAGSESTVSFFHMMIGRRGREVAHTTPDLCLGLGDRSESIQAMLDVEQTAAPKEIGKERRSRKERRLIWFRGKEEPVEREMEEIDSYCEQEPDTASDTAPMITD</sequence>
<feature type="transmembrane region" description="Helical" evidence="2">
    <location>
        <begin position="7"/>
        <end position="32"/>
    </location>
</feature>
<keyword evidence="2" id="KW-0472">Membrane</keyword>
<evidence type="ECO:0008006" key="5">
    <source>
        <dbReference type="Google" id="ProtNLM"/>
    </source>
</evidence>
<feature type="region of interest" description="Disordered" evidence="1">
    <location>
        <begin position="240"/>
        <end position="264"/>
    </location>
</feature>
<dbReference type="PANTHER" id="PTHR28474">
    <property type="entry name" value="TRANSMEMBRANE PROTEIN 72"/>
    <property type="match status" value="1"/>
</dbReference>
<feature type="transmembrane region" description="Helical" evidence="2">
    <location>
        <begin position="79"/>
        <end position="100"/>
    </location>
</feature>
<dbReference type="OrthoDB" id="5946061at2759"/>
<feature type="transmembrane region" description="Helical" evidence="2">
    <location>
        <begin position="112"/>
        <end position="132"/>
    </location>
</feature>
<protein>
    <recommendedName>
        <fullName evidence="5">Transmembrane protein 72</fullName>
    </recommendedName>
</protein>
<evidence type="ECO:0000313" key="3">
    <source>
        <dbReference type="Ensembl" id="ENSATEP00000032420.1"/>
    </source>
</evidence>
<dbReference type="Ensembl" id="ENSATET00000032895.3">
    <property type="protein sequence ID" value="ENSATEP00000032420.1"/>
    <property type="gene ID" value="ENSATEG00000022331.3"/>
</dbReference>
<dbReference type="InterPro" id="IPR032055">
    <property type="entry name" value="TMEM72"/>
</dbReference>
<dbReference type="InParanoid" id="A0A3Q1JHD9"/>
<evidence type="ECO:0000256" key="1">
    <source>
        <dbReference type="SAM" id="MobiDB-lite"/>
    </source>
</evidence>
<feature type="compositionally biased region" description="Acidic residues" evidence="1">
    <location>
        <begin position="240"/>
        <end position="254"/>
    </location>
</feature>
<dbReference type="PANTHER" id="PTHR28474:SF1">
    <property type="entry name" value="TRANSMEMBRANE PROTEIN 72"/>
    <property type="match status" value="1"/>
</dbReference>
<keyword evidence="4" id="KW-1185">Reference proteome</keyword>